<protein>
    <submittedName>
        <fullName evidence="9">Efflux RND transporter periplasmic adaptor subunit</fullName>
    </submittedName>
</protein>
<feature type="domain" description="LcnD-like C-terminal" evidence="8">
    <location>
        <begin position="209"/>
        <end position="279"/>
    </location>
</feature>
<evidence type="ECO:0000256" key="4">
    <source>
        <dbReference type="ARBA" id="ARBA00022989"/>
    </source>
</evidence>
<keyword evidence="3" id="KW-0812">Transmembrane</keyword>
<organism evidence="9 10">
    <name type="scientific">Draconibacterium aestuarii</name>
    <dbReference type="NCBI Taxonomy" id="2998507"/>
    <lineage>
        <taxon>Bacteria</taxon>
        <taxon>Pseudomonadati</taxon>
        <taxon>Bacteroidota</taxon>
        <taxon>Bacteroidia</taxon>
        <taxon>Marinilabiliales</taxon>
        <taxon>Prolixibacteraceae</taxon>
        <taxon>Draconibacterium</taxon>
    </lineage>
</organism>
<evidence type="ECO:0000313" key="9">
    <source>
        <dbReference type="EMBL" id="MCY1723161.1"/>
    </source>
</evidence>
<proteinExistence type="inferred from homology"/>
<keyword evidence="4" id="KW-1133">Transmembrane helix</keyword>
<dbReference type="InterPro" id="IPR006143">
    <property type="entry name" value="RND_pump_MFP"/>
</dbReference>
<dbReference type="Gene3D" id="2.40.50.100">
    <property type="match status" value="1"/>
</dbReference>
<evidence type="ECO:0000256" key="5">
    <source>
        <dbReference type="ARBA" id="ARBA00023136"/>
    </source>
</evidence>
<dbReference type="NCBIfam" id="TIGR01730">
    <property type="entry name" value="RND_mfp"/>
    <property type="match status" value="1"/>
</dbReference>
<comment type="subcellular location">
    <subcellularLocation>
        <location evidence="1">Membrane</location>
    </subcellularLocation>
</comment>
<comment type="similarity">
    <text evidence="2">Belongs to the membrane fusion protein (MFP) (TC 8.A.1) family.</text>
</comment>
<dbReference type="RefSeq" id="WP_343335487.1">
    <property type="nucleotide sequence ID" value="NZ_JAPOHD010000067.1"/>
</dbReference>
<evidence type="ECO:0000256" key="3">
    <source>
        <dbReference type="ARBA" id="ARBA00022692"/>
    </source>
</evidence>
<dbReference type="InterPro" id="IPR058625">
    <property type="entry name" value="MdtA-like_BSH"/>
</dbReference>
<dbReference type="Gene3D" id="2.40.30.170">
    <property type="match status" value="1"/>
</dbReference>
<dbReference type="Pfam" id="PF25940">
    <property type="entry name" value="LcnD_C"/>
    <property type="match status" value="1"/>
</dbReference>
<keyword evidence="10" id="KW-1185">Reference proteome</keyword>
<feature type="chain" id="PRO_5040936364" evidence="6">
    <location>
        <begin position="23"/>
        <end position="362"/>
    </location>
</feature>
<dbReference type="Gene3D" id="2.40.420.20">
    <property type="match status" value="1"/>
</dbReference>
<dbReference type="Gene3D" id="1.10.287.470">
    <property type="entry name" value="Helix hairpin bin"/>
    <property type="match status" value="1"/>
</dbReference>
<evidence type="ECO:0000259" key="8">
    <source>
        <dbReference type="Pfam" id="PF25940"/>
    </source>
</evidence>
<evidence type="ECO:0000256" key="1">
    <source>
        <dbReference type="ARBA" id="ARBA00004370"/>
    </source>
</evidence>
<dbReference type="Pfam" id="PF25917">
    <property type="entry name" value="BSH_RND"/>
    <property type="match status" value="1"/>
</dbReference>
<dbReference type="AlphaFoldDB" id="A0A9X3FDG1"/>
<dbReference type="SUPFAM" id="SSF111369">
    <property type="entry name" value="HlyD-like secretion proteins"/>
    <property type="match status" value="1"/>
</dbReference>
<dbReference type="EMBL" id="JAPOHD010000067">
    <property type="protein sequence ID" value="MCY1723161.1"/>
    <property type="molecule type" value="Genomic_DNA"/>
</dbReference>
<feature type="signal peptide" evidence="6">
    <location>
        <begin position="1"/>
        <end position="22"/>
    </location>
</feature>
<accession>A0A9X3FDG1</accession>
<dbReference type="PANTHER" id="PTHR30469:SF15">
    <property type="entry name" value="HLYD FAMILY OF SECRETION PROTEINS"/>
    <property type="match status" value="1"/>
</dbReference>
<reference evidence="9" key="1">
    <citation type="submission" date="2022-11" db="EMBL/GenBank/DDBJ databases">
        <title>Marilongibacter aestuarii gen. nov., sp. nov., isolated from tidal flat sediment.</title>
        <authorList>
            <person name="Jiayan W."/>
        </authorList>
    </citation>
    <scope>NUCLEOTIDE SEQUENCE</scope>
    <source>
        <strain evidence="9">Z1-6</strain>
    </source>
</reference>
<name>A0A9X3FDG1_9BACT</name>
<sequence length="362" mass="39968">MKSKVLKTKIIAFALLATMAMSCGKTENKQINTDPAKIVANVAEAKLIDYPVVHSFSGKLEADKQSNLSTRIMGQISRIYVKPGQKVNKDQLLIQIRNQDILAKKAQVEASKVEATTAFESAEKDLKRFEALYASKSATDKEMDDIRTHYQMAKARLEAVEQMEREVEENIRYASIRAPYNGVITSKFVQEGDMANPGMPLLSMESSSQWKVIARIPEADIANINLNDKVKLQFKAAEAELDGQIIEINPSATNTGNQYEAKILVSVPEDCSAKLYSGMYATILFEYGTQKLILVPQKALIHHGQLVGIYAVSQSGKALLRWVKTGKTYGDNIEIISGLTDGEEYVLSSEGKLVDGVLIAKN</sequence>
<comment type="caution">
    <text evidence="9">The sequence shown here is derived from an EMBL/GenBank/DDBJ whole genome shotgun (WGS) entry which is preliminary data.</text>
</comment>
<evidence type="ECO:0000256" key="6">
    <source>
        <dbReference type="SAM" id="SignalP"/>
    </source>
</evidence>
<dbReference type="GO" id="GO:0015562">
    <property type="term" value="F:efflux transmembrane transporter activity"/>
    <property type="evidence" value="ECO:0007669"/>
    <property type="project" value="TreeGrafter"/>
</dbReference>
<feature type="domain" description="Multidrug resistance protein MdtA-like barrel-sandwich hybrid" evidence="7">
    <location>
        <begin position="67"/>
        <end position="198"/>
    </location>
</feature>
<dbReference type="InterPro" id="IPR058795">
    <property type="entry name" value="LcnD_C"/>
</dbReference>
<dbReference type="PROSITE" id="PS51257">
    <property type="entry name" value="PROKAR_LIPOPROTEIN"/>
    <property type="match status" value="1"/>
</dbReference>
<keyword evidence="5" id="KW-0472">Membrane</keyword>
<evidence type="ECO:0000259" key="7">
    <source>
        <dbReference type="Pfam" id="PF25917"/>
    </source>
</evidence>
<evidence type="ECO:0000256" key="2">
    <source>
        <dbReference type="ARBA" id="ARBA00009477"/>
    </source>
</evidence>
<evidence type="ECO:0000313" key="10">
    <source>
        <dbReference type="Proteomes" id="UP001145087"/>
    </source>
</evidence>
<gene>
    <name evidence="9" type="ORF">OU798_22625</name>
</gene>
<dbReference type="Proteomes" id="UP001145087">
    <property type="component" value="Unassembled WGS sequence"/>
</dbReference>
<keyword evidence="6" id="KW-0732">Signal</keyword>
<dbReference type="GO" id="GO:1990281">
    <property type="term" value="C:efflux pump complex"/>
    <property type="evidence" value="ECO:0007669"/>
    <property type="project" value="TreeGrafter"/>
</dbReference>
<dbReference type="PANTHER" id="PTHR30469">
    <property type="entry name" value="MULTIDRUG RESISTANCE PROTEIN MDTA"/>
    <property type="match status" value="1"/>
</dbReference>